<name>A0A6P7FBI2_DIAVI</name>
<dbReference type="GeneID" id="114327681"/>
<dbReference type="InParanoid" id="A0A6P7FBI2"/>
<dbReference type="PANTHER" id="PTHR31344">
    <property type="entry name" value="NUCLEAR PORE COMPLEX PROTEIN NUP205"/>
    <property type="match status" value="1"/>
</dbReference>
<dbReference type="KEGG" id="dvv:114327681"/>
<evidence type="ECO:0000256" key="2">
    <source>
        <dbReference type="ARBA" id="ARBA00005892"/>
    </source>
</evidence>
<dbReference type="OrthoDB" id="2019644at2759"/>
<organism evidence="7">
    <name type="scientific">Diabrotica virgifera virgifera</name>
    <name type="common">western corn rootworm</name>
    <dbReference type="NCBI Taxonomy" id="50390"/>
    <lineage>
        <taxon>Eukaryota</taxon>
        <taxon>Metazoa</taxon>
        <taxon>Ecdysozoa</taxon>
        <taxon>Arthropoda</taxon>
        <taxon>Hexapoda</taxon>
        <taxon>Insecta</taxon>
        <taxon>Pterygota</taxon>
        <taxon>Neoptera</taxon>
        <taxon>Endopterygota</taxon>
        <taxon>Coleoptera</taxon>
        <taxon>Polyphaga</taxon>
        <taxon>Cucujiformia</taxon>
        <taxon>Chrysomeloidea</taxon>
        <taxon>Chrysomelidae</taxon>
        <taxon>Galerucinae</taxon>
        <taxon>Diabroticina</taxon>
        <taxon>Diabroticites</taxon>
        <taxon>Diabrotica</taxon>
    </lineage>
</organism>
<evidence type="ECO:0000313" key="7">
    <source>
        <dbReference type="RefSeq" id="XP_028132167.1"/>
    </source>
</evidence>
<dbReference type="RefSeq" id="XP_028132167.1">
    <property type="nucleotide sequence ID" value="XM_028276366.1"/>
</dbReference>
<dbReference type="Proteomes" id="UP001652700">
    <property type="component" value="Unplaced"/>
</dbReference>
<dbReference type="EnsemblMetazoa" id="XM_028276366.2">
    <property type="protein sequence ID" value="XP_028132167.1"/>
    <property type="gene ID" value="LOC114327681"/>
</dbReference>
<comment type="subcellular location">
    <subcellularLocation>
        <location evidence="1">Nucleus</location>
    </subcellularLocation>
</comment>
<evidence type="ECO:0000256" key="4">
    <source>
        <dbReference type="ARBA" id="ARBA00023242"/>
    </source>
</evidence>
<dbReference type="GO" id="GO:0006999">
    <property type="term" value="P:nuclear pore organization"/>
    <property type="evidence" value="ECO:0007669"/>
    <property type="project" value="TreeGrafter"/>
</dbReference>
<reference evidence="7" key="1">
    <citation type="submission" date="2025-04" db="UniProtKB">
        <authorList>
            <consortium name="RefSeq"/>
        </authorList>
    </citation>
    <scope>IDENTIFICATION</scope>
    <source>
        <tissue evidence="7">Whole insect</tissue>
    </source>
</reference>
<keyword evidence="3" id="KW-0813">Transport</keyword>
<evidence type="ECO:0000256" key="3">
    <source>
        <dbReference type="ARBA" id="ARBA00022448"/>
    </source>
</evidence>
<evidence type="ECO:0000313" key="5">
    <source>
        <dbReference type="EnsemblMetazoa" id="XP_028132167.1"/>
    </source>
</evidence>
<dbReference type="FunCoup" id="A0A6P7FBI2">
    <property type="interactions" value="1845"/>
</dbReference>
<evidence type="ECO:0000313" key="6">
    <source>
        <dbReference type="Proteomes" id="UP001652700"/>
    </source>
</evidence>
<dbReference type="CTD" id="23165"/>
<dbReference type="GO" id="GO:0044611">
    <property type="term" value="C:nuclear pore inner ring"/>
    <property type="evidence" value="ECO:0007669"/>
    <property type="project" value="TreeGrafter"/>
</dbReference>
<dbReference type="GO" id="GO:0017056">
    <property type="term" value="F:structural constituent of nuclear pore"/>
    <property type="evidence" value="ECO:0007669"/>
    <property type="project" value="TreeGrafter"/>
</dbReference>
<evidence type="ECO:0000256" key="1">
    <source>
        <dbReference type="ARBA" id="ARBA00004123"/>
    </source>
</evidence>
<protein>
    <submittedName>
        <fullName evidence="7">Nuclear pore complex protein Nup205</fullName>
    </submittedName>
</protein>
<accession>A0A6P7FBI2</accession>
<dbReference type="Pfam" id="PF11894">
    <property type="entry name" value="Nup192"/>
    <property type="match status" value="1"/>
</dbReference>
<proteinExistence type="inferred from homology"/>
<reference evidence="5" key="2">
    <citation type="submission" date="2025-05" db="UniProtKB">
        <authorList>
            <consortium name="EnsemblMetazoa"/>
        </authorList>
    </citation>
    <scope>IDENTIFICATION</scope>
</reference>
<dbReference type="PANTHER" id="PTHR31344:SF0">
    <property type="entry name" value="NUCLEAR PORE COMPLEX PROTEIN NUP205"/>
    <property type="match status" value="1"/>
</dbReference>
<gene>
    <name evidence="7" type="primary">LOC114327681</name>
</gene>
<keyword evidence="6" id="KW-1185">Reference proteome</keyword>
<dbReference type="InterPro" id="IPR021827">
    <property type="entry name" value="Nup186/Nup192/Nup205"/>
</dbReference>
<keyword evidence="4" id="KW-0539">Nucleus</keyword>
<sequence>MEDVLLPNKTEDLWNPYKELKNIVWNFLNETSDELNVGEFESILRRHKQNFFLLLQNPPKNAKAREELKKGMVDGINVRGIGHQVISNELYQEAIILSDMFLLNELVALDLLCTAQMQMPYYPGLPRGLVAVLLYYDGRKALVTTLLYLVQARNGVQWNVTCNPDLARYITLYTDELMEGGLFTRIFELLRTLDLTKEIELLQANLALGGPKHRRQVVDMFNDIRQVLSDIVFTWSAQCGLPKDATVSLINYLRETKLEDEASGKINDVNLYLEMAFLAALDLSVLHTREDGEKAVQSLPIFEDPTYVQTIVNEFTLSKSKWLSEGLQALSTFGVAVCISALRDTPQSFRFQEAILKEETLVDLAIEMNVFDFLLNIFLENKSLYKEHFLYKRMHNLITDFIFFMYPKIKDLRMRADEIARTMQVYIREGLEVPSNLPRYFEMMLLAIGKFYRNDELKTGFVADFWSPLEMNSIQMTSERSVSRSMCLFKFIKLAGDILPSTLFVPYIMMLSGLASSQNTARHCFNMLKQVGSHVSTNLSWDHFFMSFSQYYSNLRQEAPLQADTVYMSRATFHKGVSPQELEGLHAVLELIRAVAEHDEFSRLALCEHPGWSPLTVLLGLVTCSVPIPLKADLLLTLTALAKSSENATQTWENLEASQILVTIPTTSSYVPRGIQTELEEIESRMEEYPLTRAMLKLIDELTNFGIPRMLGAGPRNPGFDPYLSFIINSVFNKHYSRSYRNPTEKWEVALLCLKLFEKFLNHYDPKASDFPGNTQSESSSPGYHLMLQLNSKSELFYIIMNVFDESNRFFEAYAPFPGEETIKTCVLSSLNIIHRVLVLQNKFFNLLTSSAASMVLTSINKLLMSINRRTGKPDHCINLAKLVAYQIHMPEHSYLTIKILNHITSSCVIHNQLMSVLLTSEDDIDFIRNGFVECLDNCCDENKEIIENTKREIIKLMKQTLSYNAPNFTHFLLGFDMKKDVSKTEFQFPGVLGFPRTSFHSILSMMDTAVNKSFEKPSPTLLESVYHLLYLLSCNTKTSGPVLRFIRQNRSFYQEQLGEAAKNIGEGLAEYGQLTWLMKVLAVELKILSQLKQVTYLKQLKVFLINLPTEESRQKDTLMGVSKMALNLSALHAEVGKSDNFLTRLIPYFELDLPVVEMPNWEYFDNNVLSQILQSCQQKSSKLIDLRKLHIILYEELKTLQGTAVMGQIQAITHEIQKVLKYALELNKRNEACAIMVQFADAWRQVTEVLVLYTPMEILSVQEQQIVSLALLKPLLKDISKSELLPEVARLLSGAVLMLMYNIKRSYVREKRLEKISELGEDSPFQILKVHQPLLKEILDNLTKWLMVSDVVNGELRVNLYASLVSFLQLTDKDIPQEELTFNNSLFVSRLDSSKLDPSEETTSLEFSSEVFNKFGDKLIEIICQDCVGGQEVCKILSMSAFTHLMILSGSIDWMMHLSGRGYLKHIIQSIESSNNELRNMVESQTESIKPLYLYTAKMLLLTRLAGTQIGSELLLEQKIFTVFSNMNVFTYHPEISKFWQSDDVLEDFLPPLEQKYLQLWLPTLHICNAVLTTLGTENQTAVSQIMFFLLSHLDVVELILRSGCVEIAPTSLKELALLTSIFSRTASNNLINVLESPNVVQNNRAQLHRIQKLMLSLLPKFILSDENVRKLTSYSSLESITFQTSDRLLFAMQIVSNLLSYARHLIANNDVNRAGISVLFYPTLSDPLLLGYSKLSGNNEQDPSLGIVVQELISVVNLHHQERVAHELLVRELKDIPNKNSTELKEYLNESLDLVDVLSMREKAYDLVSERLEKKKKEINYCAYIIDNCLYLIWIHLDFYMLKAIPRTKNFEASLSNTSLRQDTTLASASEATWKVSTDVISSLKQGLVSLFNDSFTKQLLDTAQDRTESDRGLVEALLRKIKRLVQFVPVK</sequence>
<comment type="similarity">
    <text evidence="2">Belongs to the NUP186/NUP192/NUP205 family.</text>
</comment>